<dbReference type="OrthoDB" id="9806592at2"/>
<dbReference type="InterPro" id="IPR001907">
    <property type="entry name" value="ClpP"/>
</dbReference>
<evidence type="ECO:0000256" key="5">
    <source>
        <dbReference type="ARBA" id="ARBA00022825"/>
    </source>
</evidence>
<dbReference type="STRING" id="169760.PSTEL_00615"/>
<dbReference type="Proteomes" id="UP000029507">
    <property type="component" value="Chromosome"/>
</dbReference>
<gene>
    <name evidence="7" type="ORF">PSTEL_00615</name>
</gene>
<reference evidence="7 8" key="1">
    <citation type="submission" date="2014-08" db="EMBL/GenBank/DDBJ databases">
        <title>Comparative genomics of the Paenibacillus odorifer group.</title>
        <authorList>
            <person name="den Bakker H.C."/>
            <person name="Tsai Y.-C."/>
            <person name="Martin N."/>
            <person name="Korlach J."/>
            <person name="Wiedmann M."/>
        </authorList>
    </citation>
    <scope>NUCLEOTIDE SEQUENCE [LARGE SCALE GENOMIC DNA]</scope>
    <source>
        <strain evidence="7 8">DSM 14472</strain>
    </source>
</reference>
<keyword evidence="8" id="KW-1185">Reference proteome</keyword>
<keyword evidence="5" id="KW-0720">Serine protease</keyword>
<proteinExistence type="inferred from homology"/>
<accession>A0A089LP25</accession>
<dbReference type="SUPFAM" id="SSF52096">
    <property type="entry name" value="ClpP/crotonase"/>
    <property type="match status" value="1"/>
</dbReference>
<evidence type="ECO:0000256" key="4">
    <source>
        <dbReference type="ARBA" id="ARBA00022801"/>
    </source>
</evidence>
<dbReference type="GO" id="GO:0006515">
    <property type="term" value="P:protein quality control for misfolded or incompletely synthesized proteins"/>
    <property type="evidence" value="ECO:0007669"/>
    <property type="project" value="TreeGrafter"/>
</dbReference>
<sequence>MSQVQIKGVIVANDDLWIYEWFEMEATSPNKVAEEIAAANGEELEIYINSPGGDVFAGSEIYSMLKEYKGSTTGKIVGIAASAASVAAMGIKNLLIAPTAQIMIHNVSSMAAGDYRTMQHESEVLKNWNTSIANAYALKSGVSTDELLRMMNKETWLTAQQALEQKFVDGILFDEERTLSFAAAAGGRGLLPRPVIDKVRNELLAARKPVPPPEAERTPKAPLSLYEKIKAHNERKYV</sequence>
<evidence type="ECO:0000313" key="8">
    <source>
        <dbReference type="Proteomes" id="UP000029507"/>
    </source>
</evidence>
<dbReference type="Pfam" id="PF00574">
    <property type="entry name" value="CLP_protease"/>
    <property type="match status" value="1"/>
</dbReference>
<organism evidence="7 8">
    <name type="scientific">Paenibacillus stellifer</name>
    <dbReference type="NCBI Taxonomy" id="169760"/>
    <lineage>
        <taxon>Bacteria</taxon>
        <taxon>Bacillati</taxon>
        <taxon>Bacillota</taxon>
        <taxon>Bacilli</taxon>
        <taxon>Bacillales</taxon>
        <taxon>Paenibacillaceae</taxon>
        <taxon>Paenibacillus</taxon>
    </lineage>
</organism>
<dbReference type="GO" id="GO:0004252">
    <property type="term" value="F:serine-type endopeptidase activity"/>
    <property type="evidence" value="ECO:0007669"/>
    <property type="project" value="InterPro"/>
</dbReference>
<dbReference type="PANTHER" id="PTHR10381">
    <property type="entry name" value="ATP-DEPENDENT CLP PROTEASE PROTEOLYTIC SUBUNIT"/>
    <property type="match status" value="1"/>
</dbReference>
<dbReference type="PANTHER" id="PTHR10381:SF70">
    <property type="entry name" value="ATP-DEPENDENT CLP PROTEASE PROTEOLYTIC SUBUNIT"/>
    <property type="match status" value="1"/>
</dbReference>
<comment type="similarity">
    <text evidence="1 6">Belongs to the peptidase S14 family.</text>
</comment>
<dbReference type="EMBL" id="CP009286">
    <property type="protein sequence ID" value="AIQ61850.1"/>
    <property type="molecule type" value="Genomic_DNA"/>
</dbReference>
<dbReference type="RefSeq" id="WP_038692902.1">
    <property type="nucleotide sequence ID" value="NZ_CP009286.1"/>
</dbReference>
<dbReference type="NCBIfam" id="NF045542">
    <property type="entry name" value="Clp_rel_HeadMat"/>
    <property type="match status" value="1"/>
</dbReference>
<protein>
    <recommendedName>
        <fullName evidence="6">ATP-dependent Clp protease proteolytic subunit</fullName>
    </recommendedName>
</protein>
<evidence type="ECO:0000256" key="3">
    <source>
        <dbReference type="ARBA" id="ARBA00022670"/>
    </source>
</evidence>
<dbReference type="InterPro" id="IPR023562">
    <property type="entry name" value="ClpP/TepA"/>
</dbReference>
<keyword evidence="2" id="KW-0963">Cytoplasm</keyword>
<dbReference type="KEGG" id="pste:PSTEL_00615"/>
<dbReference type="HOGENOM" id="CLU_052762_2_1_9"/>
<dbReference type="AlphaFoldDB" id="A0A089LP25"/>
<dbReference type="GO" id="GO:0051117">
    <property type="term" value="F:ATPase binding"/>
    <property type="evidence" value="ECO:0007669"/>
    <property type="project" value="TreeGrafter"/>
</dbReference>
<evidence type="ECO:0000313" key="7">
    <source>
        <dbReference type="EMBL" id="AIQ61850.1"/>
    </source>
</evidence>
<dbReference type="InterPro" id="IPR029045">
    <property type="entry name" value="ClpP/crotonase-like_dom_sf"/>
</dbReference>
<evidence type="ECO:0000256" key="6">
    <source>
        <dbReference type="RuleBase" id="RU003567"/>
    </source>
</evidence>
<dbReference type="PRINTS" id="PR00127">
    <property type="entry name" value="CLPPROTEASEP"/>
</dbReference>
<dbReference type="Gene3D" id="3.90.226.10">
    <property type="entry name" value="2-enoyl-CoA Hydratase, Chain A, domain 1"/>
    <property type="match status" value="1"/>
</dbReference>
<evidence type="ECO:0000256" key="1">
    <source>
        <dbReference type="ARBA" id="ARBA00007039"/>
    </source>
</evidence>
<keyword evidence="4" id="KW-0378">Hydrolase</keyword>
<evidence type="ECO:0000256" key="2">
    <source>
        <dbReference type="ARBA" id="ARBA00022490"/>
    </source>
</evidence>
<dbReference type="CDD" id="cd07016">
    <property type="entry name" value="S14_ClpP_1"/>
    <property type="match status" value="1"/>
</dbReference>
<dbReference type="GO" id="GO:0009368">
    <property type="term" value="C:endopeptidase Clp complex"/>
    <property type="evidence" value="ECO:0007669"/>
    <property type="project" value="TreeGrafter"/>
</dbReference>
<dbReference type="GO" id="GO:0004176">
    <property type="term" value="F:ATP-dependent peptidase activity"/>
    <property type="evidence" value="ECO:0007669"/>
    <property type="project" value="InterPro"/>
</dbReference>
<name>A0A089LP25_9BACL</name>
<keyword evidence="3" id="KW-0645">Protease</keyword>